<reference evidence="1" key="1">
    <citation type="submission" date="2020-06" db="EMBL/GenBank/DDBJ databases">
        <title>Unique genomic features of the anaerobic methanotrophic archaea.</title>
        <authorList>
            <person name="Chadwick G.L."/>
            <person name="Skennerton C.T."/>
            <person name="Laso-Perez R."/>
            <person name="Leu A.O."/>
            <person name="Speth D.R."/>
            <person name="Yu H."/>
            <person name="Morgan-Lang C."/>
            <person name="Hatzenpichler R."/>
            <person name="Goudeau D."/>
            <person name="Malmstrom R."/>
            <person name="Brazelton W.J."/>
            <person name="Woyke T."/>
            <person name="Hallam S.J."/>
            <person name="Tyson G.W."/>
            <person name="Wegener G."/>
            <person name="Boetius A."/>
            <person name="Orphan V."/>
        </authorList>
    </citation>
    <scope>NUCLEOTIDE SEQUENCE</scope>
</reference>
<name>A0A7G9Y758_9EURY</name>
<gene>
    <name evidence="1" type="ORF">HEAIHDEL_00004</name>
    <name evidence="2" type="ORF">KJPMONCH_00005</name>
</gene>
<evidence type="ECO:0000313" key="1">
    <source>
        <dbReference type="EMBL" id="QNO43842.1"/>
    </source>
</evidence>
<protein>
    <submittedName>
        <fullName evidence="1">Uncharacterized protein</fullName>
    </submittedName>
</protein>
<dbReference type="EMBL" id="MT631186">
    <property type="protein sequence ID" value="QNO46356.1"/>
    <property type="molecule type" value="Genomic_DNA"/>
</dbReference>
<dbReference type="AlphaFoldDB" id="A0A7G9Y758"/>
<organism evidence="1">
    <name type="scientific">Candidatus Methanogaster sp. ANME-2c ERB4</name>
    <dbReference type="NCBI Taxonomy" id="2759911"/>
    <lineage>
        <taxon>Archaea</taxon>
        <taxon>Methanobacteriati</taxon>
        <taxon>Methanobacteriota</taxon>
        <taxon>Stenosarchaea group</taxon>
        <taxon>Methanomicrobia</taxon>
        <taxon>Methanosarcinales</taxon>
        <taxon>ANME-2 cluster</taxon>
        <taxon>Candidatus Methanogasteraceae</taxon>
        <taxon>Candidatus Methanogaster</taxon>
    </lineage>
</organism>
<evidence type="ECO:0000313" key="2">
    <source>
        <dbReference type="EMBL" id="QNO46356.1"/>
    </source>
</evidence>
<accession>A0A7G9Y758</accession>
<sequence>MNPTSQKHHAMNAYEFQATVMPDHKLSIPGVLFGKFETHKTIRVIVLINESADEEPAWAHLTAEQFLAGYDDSDAVYDQLE</sequence>
<dbReference type="EMBL" id="MT630869">
    <property type="protein sequence ID" value="QNO43842.1"/>
    <property type="molecule type" value="Genomic_DNA"/>
</dbReference>
<proteinExistence type="predicted"/>